<evidence type="ECO:0000256" key="3">
    <source>
        <dbReference type="ARBA" id="ARBA00022475"/>
    </source>
</evidence>
<sequence length="526" mass="56679">MAVTSSNVASAAVKGVQWTTAATVANALMQIGYTAVMARLLDPAAFGLVAMSGVVLRFGSYFAEMGLGHALVQRPEISKTDIRAAFTASIGLSIGVAALAWLLAPLSVFFLKNEAVVPIVRMQALGFVLVGIGTTAASLLRREMRFDSIAKVDVLAYILGYGGVGITMAWAGMGVWSLIAASLAQQLFATLMSYALVRHSIQLIFSREPYAKLLGYGSKVSVISFLEFVNGNLDTLLIGRLLGSTLLGIYNRAYMLLYLPMYFLTNSLARVAFPAFSKIQEDVPRVRALYLKSSTLVATIILPMCAGVAVAAPEMVRVLLGPKWMDSVPILRMLCFAIPLSMTTMFAGIVADARANLRQKVILNLEFMVLLTSLFWLLRDFGLLGIAAAIGTGEIVRTFLYMRITHNDIGIRYRQLLAMYLPGLLNAAAVGVGILVVSLGLRAVGSPALLTLIAQIAMGGLALGIVVLRWPSSELHPHLQQGLNRLRKVAGLPTPIHASLARYATFLERQQPLFPSFEPLTSSLTP</sequence>
<keyword evidence="5 7" id="KW-1133">Transmembrane helix</keyword>
<dbReference type="EMBL" id="JACSCY010000006">
    <property type="protein sequence ID" value="MBC6611369.1"/>
    <property type="molecule type" value="Genomic_DNA"/>
</dbReference>
<evidence type="ECO:0000256" key="5">
    <source>
        <dbReference type="ARBA" id="ARBA00022989"/>
    </source>
</evidence>
<evidence type="ECO:0000313" key="9">
    <source>
        <dbReference type="Proteomes" id="UP000622017"/>
    </source>
</evidence>
<evidence type="ECO:0000256" key="4">
    <source>
        <dbReference type="ARBA" id="ARBA00022692"/>
    </source>
</evidence>
<feature type="transmembrane region" description="Helical" evidence="7">
    <location>
        <begin position="84"/>
        <end position="104"/>
    </location>
</feature>
<dbReference type="RefSeq" id="WP_187319649.1">
    <property type="nucleotide sequence ID" value="NZ_JACSCY010000006.1"/>
</dbReference>
<feature type="transmembrane region" description="Helical" evidence="7">
    <location>
        <begin position="249"/>
        <end position="269"/>
    </location>
</feature>
<dbReference type="InterPro" id="IPR050833">
    <property type="entry name" value="Poly_Biosynth_Transport"/>
</dbReference>
<keyword evidence="4 7" id="KW-0812">Transmembrane</keyword>
<dbReference type="CDD" id="cd13127">
    <property type="entry name" value="MATE_tuaB_like"/>
    <property type="match status" value="1"/>
</dbReference>
<keyword evidence="6 7" id="KW-0472">Membrane</keyword>
<gene>
    <name evidence="8" type="ORF">H8B15_10565</name>
</gene>
<reference evidence="8 9" key="1">
    <citation type="submission" date="2020-08" db="EMBL/GenBank/DDBJ databases">
        <title>Hymenobacter sp.</title>
        <authorList>
            <person name="Kim M.K."/>
        </authorList>
    </citation>
    <scope>NUCLEOTIDE SEQUENCE [LARGE SCALE GENOMIC DNA]</scope>
    <source>
        <strain evidence="8 9">BT507</strain>
    </source>
</reference>
<feature type="transmembrane region" description="Helical" evidence="7">
    <location>
        <begin position="124"/>
        <end position="140"/>
    </location>
</feature>
<proteinExistence type="inferred from homology"/>
<feature type="transmembrane region" description="Helical" evidence="7">
    <location>
        <begin position="152"/>
        <end position="170"/>
    </location>
</feature>
<feature type="transmembrane region" description="Helical" evidence="7">
    <location>
        <begin position="330"/>
        <end position="349"/>
    </location>
</feature>
<comment type="subcellular location">
    <subcellularLocation>
        <location evidence="1">Cell membrane</location>
        <topology evidence="1">Multi-pass membrane protein</topology>
    </subcellularLocation>
</comment>
<dbReference type="PANTHER" id="PTHR30250">
    <property type="entry name" value="PST FAMILY PREDICTED COLANIC ACID TRANSPORTER"/>
    <property type="match status" value="1"/>
</dbReference>
<feature type="transmembrane region" description="Helical" evidence="7">
    <location>
        <begin position="416"/>
        <end position="441"/>
    </location>
</feature>
<protein>
    <submittedName>
        <fullName evidence="8">Lipopolysaccharide biosynthesis protein</fullName>
    </submittedName>
</protein>
<feature type="transmembrane region" description="Helical" evidence="7">
    <location>
        <begin position="384"/>
        <end position="404"/>
    </location>
</feature>
<comment type="caution">
    <text evidence="8">The sequence shown here is derived from an EMBL/GenBank/DDBJ whole genome shotgun (WGS) entry which is preliminary data.</text>
</comment>
<name>A0ABR7MKF2_9BACT</name>
<keyword evidence="9" id="KW-1185">Reference proteome</keyword>
<evidence type="ECO:0000256" key="6">
    <source>
        <dbReference type="ARBA" id="ARBA00023136"/>
    </source>
</evidence>
<organism evidence="8 9">
    <name type="scientific">Hymenobacter citatus</name>
    <dbReference type="NCBI Taxonomy" id="2763506"/>
    <lineage>
        <taxon>Bacteria</taxon>
        <taxon>Pseudomonadati</taxon>
        <taxon>Bacteroidota</taxon>
        <taxon>Cytophagia</taxon>
        <taxon>Cytophagales</taxon>
        <taxon>Hymenobacteraceae</taxon>
        <taxon>Hymenobacter</taxon>
    </lineage>
</organism>
<feature type="transmembrane region" description="Helical" evidence="7">
    <location>
        <begin position="44"/>
        <end position="63"/>
    </location>
</feature>
<keyword evidence="3" id="KW-1003">Cell membrane</keyword>
<accession>A0ABR7MKF2</accession>
<dbReference type="Pfam" id="PF13440">
    <property type="entry name" value="Polysacc_synt_3"/>
    <property type="match status" value="1"/>
</dbReference>
<evidence type="ECO:0000256" key="2">
    <source>
        <dbReference type="ARBA" id="ARBA00007430"/>
    </source>
</evidence>
<feature type="transmembrane region" description="Helical" evidence="7">
    <location>
        <begin position="289"/>
        <end position="310"/>
    </location>
</feature>
<feature type="transmembrane region" description="Helical" evidence="7">
    <location>
        <begin position="447"/>
        <end position="468"/>
    </location>
</feature>
<feature type="transmembrane region" description="Helical" evidence="7">
    <location>
        <begin position="361"/>
        <end position="378"/>
    </location>
</feature>
<evidence type="ECO:0000256" key="1">
    <source>
        <dbReference type="ARBA" id="ARBA00004651"/>
    </source>
</evidence>
<evidence type="ECO:0000256" key="7">
    <source>
        <dbReference type="SAM" id="Phobius"/>
    </source>
</evidence>
<evidence type="ECO:0000313" key="8">
    <source>
        <dbReference type="EMBL" id="MBC6611369.1"/>
    </source>
</evidence>
<dbReference type="PANTHER" id="PTHR30250:SF10">
    <property type="entry name" value="LIPOPOLYSACCHARIDE BIOSYNTHESIS PROTEIN WZXC"/>
    <property type="match status" value="1"/>
</dbReference>
<comment type="similarity">
    <text evidence="2">Belongs to the polysaccharide synthase family.</text>
</comment>
<dbReference type="Proteomes" id="UP000622017">
    <property type="component" value="Unassembled WGS sequence"/>
</dbReference>